<organism evidence="2 3">
    <name type="scientific">Paenibacillus terrae</name>
    <dbReference type="NCBI Taxonomy" id="159743"/>
    <lineage>
        <taxon>Bacteria</taxon>
        <taxon>Bacillati</taxon>
        <taxon>Bacillota</taxon>
        <taxon>Bacilli</taxon>
        <taxon>Bacillales</taxon>
        <taxon>Paenibacillaceae</taxon>
        <taxon>Paenibacillus</taxon>
    </lineage>
</organism>
<dbReference type="AlphaFoldDB" id="A0A4U2PTW3"/>
<comment type="caution">
    <text evidence="2">The sequence shown here is derived from an EMBL/GenBank/DDBJ whole genome shotgun (WGS) entry which is preliminary data.</text>
</comment>
<evidence type="ECO:0000313" key="2">
    <source>
        <dbReference type="EMBL" id="TKH42079.1"/>
    </source>
</evidence>
<protein>
    <recommendedName>
        <fullName evidence="4">DUF948 domain-containing protein</fullName>
    </recommendedName>
</protein>
<feature type="transmembrane region" description="Helical" evidence="1">
    <location>
        <begin position="6"/>
        <end position="23"/>
    </location>
</feature>
<dbReference type="RefSeq" id="WP_137063699.1">
    <property type="nucleotide sequence ID" value="NZ_PNXQ01000016.1"/>
</dbReference>
<dbReference type="Gene3D" id="1.20.120.20">
    <property type="entry name" value="Apolipoprotein"/>
    <property type="match status" value="1"/>
</dbReference>
<sequence length="132" mass="15341">MNWNDWLSIIAIVFSIVAFMFSWKWSTDSSRSLDEIRRVAEQINQSVDLRTRDIEKKVEDRTREIERSVDSKTDKIATAIETRVSDLIKRAAPTDEDKAFGNILNQVGPQMFQAIMTNPDMLKMIMENNKKD</sequence>
<name>A0A4U2PTW3_9BACL</name>
<evidence type="ECO:0008006" key="4">
    <source>
        <dbReference type="Google" id="ProtNLM"/>
    </source>
</evidence>
<keyword evidence="1" id="KW-0472">Membrane</keyword>
<keyword evidence="1" id="KW-0812">Transmembrane</keyword>
<proteinExistence type="predicted"/>
<reference evidence="2 3" key="1">
    <citation type="submission" date="2018-01" db="EMBL/GenBank/DDBJ databases">
        <title>Bacillales members from the olive rhizosphere are effective biological control agents against Verticillium dahliae.</title>
        <authorList>
            <person name="Gomez-Lama C."/>
            <person name="Legarda G."/>
            <person name="Ruano-Rosa D."/>
            <person name="Pizarro-Tobias P."/>
            <person name="Valverde-Corredor A."/>
            <person name="Niqui J.L."/>
            <person name="Trivino J.C."/>
            <person name="Roca A."/>
            <person name="Mercado-Blanco J."/>
        </authorList>
    </citation>
    <scope>NUCLEOTIDE SEQUENCE [LARGE SCALE GENOMIC DNA]</scope>
    <source>
        <strain evidence="2 3">PIC167</strain>
    </source>
</reference>
<accession>A0A4U2PTW3</accession>
<keyword evidence="1" id="KW-1133">Transmembrane helix</keyword>
<dbReference type="EMBL" id="PNXQ01000016">
    <property type="protein sequence ID" value="TKH42079.1"/>
    <property type="molecule type" value="Genomic_DNA"/>
</dbReference>
<evidence type="ECO:0000313" key="3">
    <source>
        <dbReference type="Proteomes" id="UP000308114"/>
    </source>
</evidence>
<gene>
    <name evidence="2" type="ORF">C1I60_22545</name>
</gene>
<dbReference type="Proteomes" id="UP000308114">
    <property type="component" value="Unassembled WGS sequence"/>
</dbReference>
<evidence type="ECO:0000256" key="1">
    <source>
        <dbReference type="SAM" id="Phobius"/>
    </source>
</evidence>